<protein>
    <submittedName>
        <fullName evidence="1">Predicted acetyltransferase</fullName>
    </submittedName>
</protein>
<evidence type="ECO:0000313" key="2">
    <source>
        <dbReference type="Proteomes" id="UP000055060"/>
    </source>
</evidence>
<dbReference type="RefSeq" id="WP_075074800.1">
    <property type="nucleotide sequence ID" value="NZ_DF967972.1"/>
</dbReference>
<organism evidence="1">
    <name type="scientific">Longilinea arvoryzae</name>
    <dbReference type="NCBI Taxonomy" id="360412"/>
    <lineage>
        <taxon>Bacteria</taxon>
        <taxon>Bacillati</taxon>
        <taxon>Chloroflexota</taxon>
        <taxon>Anaerolineae</taxon>
        <taxon>Anaerolineales</taxon>
        <taxon>Anaerolineaceae</taxon>
        <taxon>Longilinea</taxon>
    </lineage>
</organism>
<dbReference type="Gene3D" id="3.40.630.30">
    <property type="match status" value="2"/>
</dbReference>
<gene>
    <name evidence="1" type="ORF">LARV_03424</name>
</gene>
<accession>A0A0S7BKJ4</accession>
<reference evidence="1" key="1">
    <citation type="submission" date="2015-07" db="EMBL/GenBank/DDBJ databases">
        <title>Draft Genome Sequences of Anaerolinea thermolimosa IMO-1, Bellilinea caldifistulae GOMI-1, Leptolinea tardivitalis YMTK-2, Levilinea saccharolytica KIBI-1,Longilinea arvoryzae KOME-1, Previously Described as Members of the Anaerolineaceae (Chloroflexi).</title>
        <authorList>
            <person name="Sekiguchi Y."/>
            <person name="Ohashi A."/>
            <person name="Matsuura N."/>
            <person name="Tourlousse M.D."/>
        </authorList>
    </citation>
    <scope>NUCLEOTIDE SEQUENCE [LARGE SCALE GENOMIC DNA]</scope>
    <source>
        <strain evidence="1">KOME-1</strain>
    </source>
</reference>
<dbReference type="InterPro" id="IPR016181">
    <property type="entry name" value="Acyl_CoA_acyltransferase"/>
</dbReference>
<dbReference type="Proteomes" id="UP000055060">
    <property type="component" value="Unassembled WGS sequence"/>
</dbReference>
<proteinExistence type="predicted"/>
<name>A0A0S7BKJ4_9CHLR</name>
<dbReference type="EMBL" id="DF967972">
    <property type="protein sequence ID" value="GAP15632.1"/>
    <property type="molecule type" value="Genomic_DNA"/>
</dbReference>
<dbReference type="OrthoDB" id="157327at2"/>
<keyword evidence="2" id="KW-1185">Reference proteome</keyword>
<dbReference type="Pfam" id="PF13527">
    <property type="entry name" value="Acetyltransf_9"/>
    <property type="match status" value="1"/>
</dbReference>
<dbReference type="SUPFAM" id="SSF55729">
    <property type="entry name" value="Acyl-CoA N-acyltransferases (Nat)"/>
    <property type="match status" value="1"/>
</dbReference>
<dbReference type="GO" id="GO:0016740">
    <property type="term" value="F:transferase activity"/>
    <property type="evidence" value="ECO:0007669"/>
    <property type="project" value="UniProtKB-KW"/>
</dbReference>
<dbReference type="AlphaFoldDB" id="A0A0S7BKJ4"/>
<keyword evidence="1" id="KW-0808">Transferase</keyword>
<evidence type="ECO:0000313" key="1">
    <source>
        <dbReference type="EMBL" id="GAP15632.1"/>
    </source>
</evidence>
<dbReference type="STRING" id="360412.LARV_03424"/>
<sequence length="447" mass="50086">MYPDAISLPLDLGDGLILRRSTAADADRLAAFNVRIHSDNPAEPQHSLDSWTRDLLSGRHPTVSPEDFTVVEEATSGRIVSSLCSIPQIWTYEGIPLKVGRPELVGTDPEFRNRGLVRRQFEVVHAWGQARGESMQAITGIPFYYRQYGYEMGLELGGMHTGYLSSAVKELKEDESEPFPIRPAREQDLEWIASLYQRGSRRYAISAVRDRTTWLFELNGRRPDSANGSKLFVIEDRTGKPVGFFCMPTEPWLGGTIGVCTQVELENGASWQKVAPGLLRFLRQEGESVAAGLKKTCDRVGFSLGTAHPIYDVLKEQLPIERKAYAYYVRVPDLIAFLRSIVPVLEARLEASPAAGFDGELKLGFYRNGLVLKFESGRITSVEAYQPTSWSNADAAFPNQVFLQLLFGYRTLEELRYAFADCWANQPGRLLLEALFPRKPSLVWGIA</sequence>